<organism evidence="1 2">
    <name type="scientific">Clostridium aromativorans</name>
    <dbReference type="NCBI Taxonomy" id="2836848"/>
    <lineage>
        <taxon>Bacteria</taxon>
        <taxon>Bacillati</taxon>
        <taxon>Bacillota</taxon>
        <taxon>Clostridia</taxon>
        <taxon>Eubacteriales</taxon>
        <taxon>Clostridiaceae</taxon>
        <taxon>Clostridium</taxon>
    </lineage>
</organism>
<comment type="caution">
    <text evidence="1">The sequence shown here is derived from an EMBL/GenBank/DDBJ whole genome shotgun (WGS) entry which is preliminary data.</text>
</comment>
<protein>
    <recommendedName>
        <fullName evidence="3">FeS cluster biogenesis domain-containing protein</fullName>
    </recommendedName>
</protein>
<accession>A0ABS8N6X9</accession>
<sequence>MNLTIDDRALEYAREKGGDFVVKTVSTSGGCCAMEVREITVEFSSDFKGSNKIFNRYNYKGINVYVERGLEMEEEVLIYEKAKLPLIGNLFGSKGISVRYL</sequence>
<reference evidence="1" key="1">
    <citation type="submission" date="2021-11" db="EMBL/GenBank/DDBJ databases">
        <authorList>
            <person name="Qingchun L."/>
            <person name="Dong Z."/>
            <person name="Zongwei Q."/>
            <person name="Jia Z."/>
            <person name="Duotao L."/>
        </authorList>
    </citation>
    <scope>NUCLEOTIDE SEQUENCE</scope>
    <source>
        <strain evidence="1">WLY-B-L2</strain>
    </source>
</reference>
<evidence type="ECO:0000313" key="2">
    <source>
        <dbReference type="Proteomes" id="UP001165422"/>
    </source>
</evidence>
<dbReference type="EMBL" id="JAJJPB010000014">
    <property type="protein sequence ID" value="MCC9295441.1"/>
    <property type="molecule type" value="Genomic_DNA"/>
</dbReference>
<dbReference type="Proteomes" id="UP001165422">
    <property type="component" value="Unassembled WGS sequence"/>
</dbReference>
<name>A0ABS8N6X9_9CLOT</name>
<evidence type="ECO:0008006" key="3">
    <source>
        <dbReference type="Google" id="ProtNLM"/>
    </source>
</evidence>
<evidence type="ECO:0000313" key="1">
    <source>
        <dbReference type="EMBL" id="MCC9295441.1"/>
    </source>
</evidence>
<proteinExistence type="predicted"/>
<keyword evidence="2" id="KW-1185">Reference proteome</keyword>
<gene>
    <name evidence="1" type="ORF">LN736_11290</name>
</gene>
<dbReference type="RefSeq" id="WP_150357993.1">
    <property type="nucleotide sequence ID" value="NZ_JAJJPB010000014.1"/>
</dbReference>